<comment type="catalytic activity">
    <reaction evidence="1">
        <text>ATP + protein L-histidine = ADP + protein N-phospho-L-histidine.</text>
        <dbReference type="EC" id="2.7.13.3"/>
    </reaction>
</comment>
<name>A0ABR6MVP9_9DEIO</name>
<dbReference type="CDD" id="cd16921">
    <property type="entry name" value="HATPase_FilI-like"/>
    <property type="match status" value="1"/>
</dbReference>
<dbReference type="InterPro" id="IPR001789">
    <property type="entry name" value="Sig_transdc_resp-reg_receiver"/>
</dbReference>
<evidence type="ECO:0000256" key="1">
    <source>
        <dbReference type="ARBA" id="ARBA00000085"/>
    </source>
</evidence>
<dbReference type="PROSITE" id="PS50110">
    <property type="entry name" value="RESPONSE_REGULATORY"/>
    <property type="match status" value="1"/>
</dbReference>
<dbReference type="Gene3D" id="3.30.450.20">
    <property type="entry name" value="PAS domain"/>
    <property type="match status" value="1"/>
</dbReference>
<evidence type="ECO:0000313" key="8">
    <source>
        <dbReference type="Proteomes" id="UP000536909"/>
    </source>
</evidence>
<dbReference type="Pfam" id="PF00072">
    <property type="entry name" value="Response_reg"/>
    <property type="match status" value="1"/>
</dbReference>
<evidence type="ECO:0000259" key="5">
    <source>
        <dbReference type="PROSITE" id="PS50109"/>
    </source>
</evidence>
<dbReference type="GO" id="GO:0016301">
    <property type="term" value="F:kinase activity"/>
    <property type="evidence" value="ECO:0007669"/>
    <property type="project" value="UniProtKB-KW"/>
</dbReference>
<dbReference type="SMART" id="SM00448">
    <property type="entry name" value="REC"/>
    <property type="match status" value="1"/>
</dbReference>
<dbReference type="InterPro" id="IPR035965">
    <property type="entry name" value="PAS-like_dom_sf"/>
</dbReference>
<dbReference type="Pfam" id="PF00512">
    <property type="entry name" value="HisKA"/>
    <property type="match status" value="2"/>
</dbReference>
<keyword evidence="7" id="KW-0418">Kinase</keyword>
<feature type="domain" description="Histidine kinase" evidence="5">
    <location>
        <begin position="335"/>
        <end position="552"/>
    </location>
</feature>
<proteinExistence type="predicted"/>
<dbReference type="Pfam" id="PF02518">
    <property type="entry name" value="HATPase_c"/>
    <property type="match status" value="2"/>
</dbReference>
<dbReference type="Gene3D" id="3.30.450.40">
    <property type="match status" value="2"/>
</dbReference>
<dbReference type="InterPro" id="IPR029016">
    <property type="entry name" value="GAF-like_dom_sf"/>
</dbReference>
<dbReference type="SUPFAM" id="SSF52172">
    <property type="entry name" value="CheY-like"/>
    <property type="match status" value="1"/>
</dbReference>
<evidence type="ECO:0000256" key="2">
    <source>
        <dbReference type="ARBA" id="ARBA00012438"/>
    </source>
</evidence>
<dbReference type="CDD" id="cd00082">
    <property type="entry name" value="HisKA"/>
    <property type="match status" value="2"/>
</dbReference>
<evidence type="ECO:0000256" key="3">
    <source>
        <dbReference type="ARBA" id="ARBA00022553"/>
    </source>
</evidence>
<dbReference type="EC" id="2.7.13.3" evidence="2"/>
<dbReference type="InterPro" id="IPR004358">
    <property type="entry name" value="Sig_transdc_His_kin-like_C"/>
</dbReference>
<evidence type="ECO:0000313" key="7">
    <source>
        <dbReference type="EMBL" id="MBB5295764.1"/>
    </source>
</evidence>
<comment type="caution">
    <text evidence="7">The sequence shown here is derived from an EMBL/GenBank/DDBJ whole genome shotgun (WGS) entry which is preliminary data.</text>
</comment>
<evidence type="ECO:0000259" key="6">
    <source>
        <dbReference type="PROSITE" id="PS50110"/>
    </source>
</evidence>
<dbReference type="SUPFAM" id="SSF55785">
    <property type="entry name" value="PYP-like sensor domain (PAS domain)"/>
    <property type="match status" value="1"/>
</dbReference>
<feature type="domain" description="Histidine kinase" evidence="5">
    <location>
        <begin position="946"/>
        <end position="1160"/>
    </location>
</feature>
<dbReference type="CDD" id="cd16922">
    <property type="entry name" value="HATPase_EvgS-ArcB-TorS-like"/>
    <property type="match status" value="1"/>
</dbReference>
<gene>
    <name evidence="7" type="ORF">HNQ10_002603</name>
</gene>
<accession>A0ABR6MVP9</accession>
<keyword evidence="8" id="KW-1185">Reference proteome</keyword>
<dbReference type="PANTHER" id="PTHR43547">
    <property type="entry name" value="TWO-COMPONENT HISTIDINE KINASE"/>
    <property type="match status" value="1"/>
</dbReference>
<dbReference type="InterPro" id="IPR003594">
    <property type="entry name" value="HATPase_dom"/>
</dbReference>
<dbReference type="InterPro" id="IPR036890">
    <property type="entry name" value="HATPase_C_sf"/>
</dbReference>
<dbReference type="InterPro" id="IPR005467">
    <property type="entry name" value="His_kinase_dom"/>
</dbReference>
<dbReference type="SMART" id="SM00388">
    <property type="entry name" value="HisKA"/>
    <property type="match status" value="2"/>
</dbReference>
<dbReference type="RefSeq" id="WP_244944446.1">
    <property type="nucleotide sequence ID" value="NZ_BSUI01000005.1"/>
</dbReference>
<reference evidence="7 8" key="1">
    <citation type="submission" date="2020-08" db="EMBL/GenBank/DDBJ databases">
        <title>Genomic Encyclopedia of Type Strains, Phase IV (KMG-IV): sequencing the most valuable type-strain genomes for metagenomic binning, comparative biology and taxonomic classification.</title>
        <authorList>
            <person name="Goeker M."/>
        </authorList>
    </citation>
    <scope>NUCLEOTIDE SEQUENCE [LARGE SCALE GENOMIC DNA]</scope>
    <source>
        <strain evidence="7 8">DSM 105434</strain>
    </source>
</reference>
<dbReference type="PROSITE" id="PS50109">
    <property type="entry name" value="HIS_KIN"/>
    <property type="match status" value="2"/>
</dbReference>
<feature type="domain" description="Response regulatory" evidence="6">
    <location>
        <begin position="608"/>
        <end position="723"/>
    </location>
</feature>
<feature type="modified residue" description="4-aspartylphosphate" evidence="4">
    <location>
        <position position="656"/>
    </location>
</feature>
<dbReference type="Gene3D" id="3.40.50.2300">
    <property type="match status" value="1"/>
</dbReference>
<dbReference type="Gene3D" id="1.10.287.130">
    <property type="match status" value="2"/>
</dbReference>
<dbReference type="InterPro" id="IPR003661">
    <property type="entry name" value="HisK_dim/P_dom"/>
</dbReference>
<dbReference type="InterPro" id="IPR011006">
    <property type="entry name" value="CheY-like_superfamily"/>
</dbReference>
<dbReference type="CDD" id="cd17574">
    <property type="entry name" value="REC_OmpR"/>
    <property type="match status" value="1"/>
</dbReference>
<organism evidence="7 8">
    <name type="scientific">Deinococcus metallilatus</name>
    <dbReference type="NCBI Taxonomy" id="1211322"/>
    <lineage>
        <taxon>Bacteria</taxon>
        <taxon>Thermotogati</taxon>
        <taxon>Deinococcota</taxon>
        <taxon>Deinococci</taxon>
        <taxon>Deinococcales</taxon>
        <taxon>Deinococcaceae</taxon>
        <taxon>Deinococcus</taxon>
    </lineage>
</organism>
<dbReference type="Proteomes" id="UP000536909">
    <property type="component" value="Unassembled WGS sequence"/>
</dbReference>
<dbReference type="SMART" id="SM00387">
    <property type="entry name" value="HATPase_c"/>
    <property type="match status" value="2"/>
</dbReference>
<dbReference type="Gene3D" id="3.30.565.10">
    <property type="entry name" value="Histidine kinase-like ATPase, C-terminal domain"/>
    <property type="match status" value="2"/>
</dbReference>
<dbReference type="PRINTS" id="PR00344">
    <property type="entry name" value="BCTRLSENSOR"/>
</dbReference>
<dbReference type="PANTHER" id="PTHR43547:SF2">
    <property type="entry name" value="HYBRID SIGNAL TRANSDUCTION HISTIDINE KINASE C"/>
    <property type="match status" value="1"/>
</dbReference>
<sequence length="1165" mass="127940">MARRMRAHDWSRTPLGPPETWPQSLKTTVRTMLTSRFAMWMLWGDDFTFFCNDAYLPTLGIKGDWALGKSSNQVWAEIWKDIWPLIEHVLTTGQATWNEGMQLFLERSGYTEETYHTFSYSPLADDDGRVIGMLCVVAEESERVIGERRLRVLRDLAARTSDVRSTEGVFGGVEACLAADAHDLPFALTYLLGEAEQSAHLASAAGFGDVRPGVKLDAALPGDRGTLAELLRTTAPVLLDDLSPLGELPSGPWDRPPSQALVLPIAQQGQARAAGVLIAGLNPYRPLDDSYRGFLDLFVGQIAASLASANAYEEARERAEALAELDRAKTTFFSNVSHEFRTPLTLMLGPLEELLAHPQDLSERQRGELEVTHRNALRLLKLVNTMLDFTRIEAGRAEATYTPTDLAALTADLASGFRSLAEGAGLRLTVDCPPLPEPVYVDGGLWEKVVLNLLSNAFKFTFEGEIEVRLREEAGQVRLSVRDTGTGIPAHELPRMFERFHRIEGARGRSFEGTGIGLALVRELVSLHGGEITAESTLGQGTTFTVTLPLGHAHLPAERVVHRAGAGSQRVPVPFLEEAAQWLVPAPAPEVEAGAAPTPPASGAPRPRVLLADDNADLREYVTRLLGDQYDVRAVTDGQQALEAARAQAPDLVLSDVMMPHLDGFGLLRALREDPATRDIPVILLSARAGEEARLGGLEAGADDYLAKPFSARELRTRVRTHLELSGLRLEAARQARERGEELGREVAARTAELEQRTAALDAFARFTETAGDTTDPAELARHALNVLRVMLPGLHGTYFELDGAMWKGRVWSGNLREDVVTLVRAGIPQDTPSFARPMQERQAVFVNGWEAAVEGLEATEGYGAGAFYPFFTRGKPHSLLTLGTVQARRWTGREQDIIRAVGRSLDLAFERTEQTARVAAQNEALAARTQALERSNAELEQFAYVASHDLQEPLRSVTSFSQLLVSRYASEQDPRAQQYVRYISEGTERMARLIQDLLAFSRVATHQEAFQPTPTAQVVEQVLQDLRSQIRETGTQVTLGELPTVVGDSTQLRQLFQNLIGNAIKFRAPDRVPEVQVGAVREGECWRFDVRDNGVGIAPEFFERIFVIFQRLHTRDQYEGNGIGLAIAKKIVERHGGQITLTSREGGGTTFSFTLPALPGGGPA</sequence>
<keyword evidence="3 4" id="KW-0597">Phosphoprotein</keyword>
<protein>
    <recommendedName>
        <fullName evidence="2">histidine kinase</fullName>
        <ecNumber evidence="2">2.7.13.3</ecNumber>
    </recommendedName>
</protein>
<evidence type="ECO:0000256" key="4">
    <source>
        <dbReference type="PROSITE-ProRule" id="PRU00169"/>
    </source>
</evidence>
<dbReference type="SUPFAM" id="SSF55874">
    <property type="entry name" value="ATPase domain of HSP90 chaperone/DNA topoisomerase II/histidine kinase"/>
    <property type="match status" value="2"/>
</dbReference>
<dbReference type="SUPFAM" id="SSF47384">
    <property type="entry name" value="Homodimeric domain of signal transducing histidine kinase"/>
    <property type="match status" value="2"/>
</dbReference>
<dbReference type="EMBL" id="JACHFV010000008">
    <property type="protein sequence ID" value="MBB5295764.1"/>
    <property type="molecule type" value="Genomic_DNA"/>
</dbReference>
<dbReference type="InterPro" id="IPR036097">
    <property type="entry name" value="HisK_dim/P_sf"/>
</dbReference>
<dbReference type="SUPFAM" id="SSF55781">
    <property type="entry name" value="GAF domain-like"/>
    <property type="match status" value="2"/>
</dbReference>
<keyword evidence="7" id="KW-0808">Transferase</keyword>